<reference evidence="4" key="1">
    <citation type="submission" date="2016-10" db="EMBL/GenBank/DDBJ databases">
        <authorList>
            <person name="de Groot N.N."/>
        </authorList>
    </citation>
    <scope>NUCLEOTIDE SEQUENCE [LARGE SCALE GENOMIC DNA]</scope>
    <source>
        <strain evidence="4">DSM 20639</strain>
    </source>
</reference>
<evidence type="ECO:0000313" key="4">
    <source>
        <dbReference type="EMBL" id="SDE55515.1"/>
    </source>
</evidence>
<dbReference type="EMBL" id="JAWNFU010000001">
    <property type="protein sequence ID" value="MDY5152887.1"/>
    <property type="molecule type" value="Genomic_DNA"/>
</dbReference>
<evidence type="ECO:0000313" key="3">
    <source>
        <dbReference type="EMBL" id="MDY5152887.1"/>
    </source>
</evidence>
<evidence type="ECO:0000313" key="5">
    <source>
        <dbReference type="Proteomes" id="UP000182744"/>
    </source>
</evidence>
<organism evidence="4 5">
    <name type="scientific">Actinobaculum suis</name>
    <dbReference type="NCBI Taxonomy" id="1657"/>
    <lineage>
        <taxon>Bacteria</taxon>
        <taxon>Bacillati</taxon>
        <taxon>Actinomycetota</taxon>
        <taxon>Actinomycetes</taxon>
        <taxon>Actinomycetales</taxon>
        <taxon>Actinomycetaceae</taxon>
        <taxon>Actinobaculum</taxon>
    </lineage>
</organism>
<sequence length="285" mass="31423">MATKLNIVVVGAGGKMGMRVSPNLQNIPEYTVSFVDSGEQGRKNVEEAGRTLSEPAEVLPTADVVVYAVPDKLLGKITEQYVPLQKEDSVVLTLDPAAAYANLLYMREGITYVVCHPCHPSLFLERTTKEEWADTFGGQAAAQHVVAAMHTPSEKWQPIAEEVIANQFAPVIKVHWGSVHDLAVLEPTLAETLGCMLGQFLRDAIDYTVEQTDMSTEMVEAMAYGHIWIALTNGLRGSNPFSDACLLAMDYGRETVINPNWKDIFKDEDLDNVLAKMLGLEKIER</sequence>
<dbReference type="Pfam" id="PF16896">
    <property type="entry name" value="PGDH_C"/>
    <property type="match status" value="1"/>
</dbReference>
<keyword evidence="1" id="KW-0560">Oxidoreductase</keyword>
<dbReference type="Gene3D" id="1.10.3640.10">
    <property type="entry name" value="Semialdehyde dehydrogenase-like, C-terminal"/>
    <property type="match status" value="1"/>
</dbReference>
<feature type="domain" description="Phosphogluconate dehydrogenase (decarboxylating) C-terminal" evidence="2">
    <location>
        <begin position="125"/>
        <end position="277"/>
    </location>
</feature>
<dbReference type="Proteomes" id="UP000182744">
    <property type="component" value="Unassembled WGS sequence"/>
</dbReference>
<accession>A0A1G7DWQ2</accession>
<reference evidence="3" key="3">
    <citation type="submission" date="2023-10" db="EMBL/GenBank/DDBJ databases">
        <title>Whole Genome based description of the genera Actinobaculum and Actinotignum reveals a complex phylogenetic relationship within the species included in the genus Actinotignum.</title>
        <authorList>
            <person name="Jensen C.S."/>
            <person name="Dargis R."/>
            <person name="Kemp M."/>
            <person name="Christensen J.J."/>
        </authorList>
    </citation>
    <scope>NUCLEOTIDE SEQUENCE</scope>
    <source>
        <strain evidence="3">Actinobaculum_suis_CCUG19206T</strain>
    </source>
</reference>
<reference evidence="5" key="2">
    <citation type="submission" date="2016-10" db="EMBL/GenBank/DDBJ databases">
        <authorList>
            <person name="Varghese N."/>
        </authorList>
    </citation>
    <scope>NUCLEOTIDE SEQUENCE [LARGE SCALE GENOMIC DNA]</scope>
    <source>
        <strain evidence="5">DSM 20639</strain>
    </source>
</reference>
<dbReference type="Gene3D" id="3.40.50.720">
    <property type="entry name" value="NAD(P)-binding Rossmann-like Domain"/>
    <property type="match status" value="1"/>
</dbReference>
<dbReference type="InterPro" id="IPR031663">
    <property type="entry name" value="PGDH_C"/>
</dbReference>
<evidence type="ECO:0000256" key="1">
    <source>
        <dbReference type="ARBA" id="ARBA00023002"/>
    </source>
</evidence>
<proteinExistence type="predicted"/>
<dbReference type="GO" id="GO:0008977">
    <property type="term" value="F:prephenate dehydrogenase (NAD+) activity"/>
    <property type="evidence" value="ECO:0007669"/>
    <property type="project" value="TreeGrafter"/>
</dbReference>
<evidence type="ECO:0000259" key="2">
    <source>
        <dbReference type="Pfam" id="PF16896"/>
    </source>
</evidence>
<dbReference type="AlphaFoldDB" id="A0A1G7DWQ2"/>
<dbReference type="PANTHER" id="PTHR21363">
    <property type="entry name" value="PREPHENATE DEHYDROGENASE"/>
    <property type="match status" value="1"/>
</dbReference>
<dbReference type="PANTHER" id="PTHR21363:SF0">
    <property type="entry name" value="PREPHENATE DEHYDROGENASE [NADP(+)]"/>
    <property type="match status" value="1"/>
</dbReference>
<name>A0A1G7DWQ2_9ACTO</name>
<dbReference type="InterPro" id="IPR050812">
    <property type="entry name" value="Preph/Arog_dehydrog"/>
</dbReference>
<dbReference type="GO" id="GO:0006571">
    <property type="term" value="P:tyrosine biosynthetic process"/>
    <property type="evidence" value="ECO:0007669"/>
    <property type="project" value="TreeGrafter"/>
</dbReference>
<dbReference type="GO" id="GO:0070403">
    <property type="term" value="F:NAD+ binding"/>
    <property type="evidence" value="ECO:0007669"/>
    <property type="project" value="TreeGrafter"/>
</dbReference>
<gene>
    <name evidence="3" type="ORF">R6G71_02315</name>
    <name evidence="4" type="ORF">SAMN05421878_11333</name>
</gene>
<keyword evidence="5" id="KW-1185">Reference proteome</keyword>
<protein>
    <submittedName>
        <fullName evidence="4">Phosphogluconate dehydrogenase (Decarboxylating) C-term</fullName>
    </submittedName>
    <submittedName>
        <fullName evidence="3">Phosphogluconate dehydrogenase C-terminal domain-containing protein</fullName>
    </submittedName>
</protein>
<dbReference type="EMBL" id="FNAU01000013">
    <property type="protein sequence ID" value="SDE55515.1"/>
    <property type="molecule type" value="Genomic_DNA"/>
</dbReference>
<dbReference type="Proteomes" id="UP001273799">
    <property type="component" value="Unassembled WGS sequence"/>
</dbReference>
<dbReference type="InterPro" id="IPR037161">
    <property type="entry name" value="Semialdehyde_DH-like_C"/>
</dbReference>
<dbReference type="SUPFAM" id="SSF51735">
    <property type="entry name" value="NAD(P)-binding Rossmann-fold domains"/>
    <property type="match status" value="1"/>
</dbReference>
<dbReference type="InterPro" id="IPR036291">
    <property type="entry name" value="NAD(P)-bd_dom_sf"/>
</dbReference>
<dbReference type="RefSeq" id="WP_074663278.1">
    <property type="nucleotide sequence ID" value="NZ_FNAU01000013.1"/>
</dbReference>